<evidence type="ECO:0000313" key="3">
    <source>
        <dbReference type="EMBL" id="KZT58592.1"/>
    </source>
</evidence>
<protein>
    <submittedName>
        <fullName evidence="3">Amidase</fullName>
    </submittedName>
</protein>
<dbReference type="PANTHER" id="PTHR42678:SF34">
    <property type="entry name" value="OS04G0183300 PROTEIN"/>
    <property type="match status" value="1"/>
</dbReference>
<dbReference type="EMBL" id="KV423949">
    <property type="protein sequence ID" value="KZT58592.1"/>
    <property type="molecule type" value="Genomic_DNA"/>
</dbReference>
<evidence type="ECO:0000256" key="1">
    <source>
        <dbReference type="SAM" id="SignalP"/>
    </source>
</evidence>
<dbReference type="InterPro" id="IPR036928">
    <property type="entry name" value="AS_sf"/>
</dbReference>
<sequence length="547" mass="58273">MVALKALLFVLSLAASAVTAIPTYGVSPKNGKPLPDLLYANFDDLSAGMADGTFSAVDLVKAYLMRIDEINPVLHAVIETNPDAIEIAAGLDAERANGTVRGPLHGIPIIVKDNVGTLDKMNTTAGSYALLGTKLPRDSNVARKLKEAGAIILGKANLSQWANYRSTNGTSGWTSRGGQCYNAYYPFADPSGSSSGSGVVSSIGLAAGAVGSETSGSIVGPSWRNSLAGIKPTVGLTSRDLVVPISQTQDTVGPMCKTLKDSATMLHYMAGPSPYDNYTSAIPFGDNIPDYAAACVPGGLKGAKIGVPWNAIVNMTTASNLAEVKAFNASLDVLTSLGATVIAAPFPDYAAYRASSNSSLILMLDFKADIANYYASLAYNPTGIHTLGDLINFTHTDPREDWPDRNTVTWDNAWALPYDNTSPEYWAALQADYYLGQNATILGSIETYGLDAMVIPTSMSYAIAAIAGYPIVTVPNGYYPSTQPVVWNSRGTLVSSGPKFPFGLAFYAKKFEEEKMIKYACDYEQATQRRSQLNPYIIPNFQLIDVM</sequence>
<keyword evidence="4" id="KW-1185">Reference proteome</keyword>
<feature type="domain" description="Amidase" evidence="2">
    <location>
        <begin position="58"/>
        <end position="465"/>
    </location>
</feature>
<keyword evidence="1" id="KW-0732">Signal</keyword>
<accession>A0A165GWY1</accession>
<dbReference type="PANTHER" id="PTHR42678">
    <property type="entry name" value="AMIDASE"/>
    <property type="match status" value="1"/>
</dbReference>
<dbReference type="OrthoDB" id="566138at2759"/>
<dbReference type="FunCoup" id="A0A165GWY1">
    <property type="interactions" value="186"/>
</dbReference>
<dbReference type="Proteomes" id="UP000076842">
    <property type="component" value="Unassembled WGS sequence"/>
</dbReference>
<dbReference type="Pfam" id="PF01425">
    <property type="entry name" value="Amidase"/>
    <property type="match status" value="1"/>
</dbReference>
<dbReference type="Gene3D" id="3.90.1300.10">
    <property type="entry name" value="Amidase signature (AS) domain"/>
    <property type="match status" value="1"/>
</dbReference>
<dbReference type="SUPFAM" id="SSF75304">
    <property type="entry name" value="Amidase signature (AS) enzymes"/>
    <property type="match status" value="1"/>
</dbReference>
<evidence type="ECO:0000313" key="4">
    <source>
        <dbReference type="Proteomes" id="UP000076842"/>
    </source>
</evidence>
<feature type="chain" id="PRO_5007858419" evidence="1">
    <location>
        <begin position="21"/>
        <end position="547"/>
    </location>
</feature>
<evidence type="ECO:0000259" key="2">
    <source>
        <dbReference type="Pfam" id="PF01425"/>
    </source>
</evidence>
<gene>
    <name evidence="3" type="ORF">CALCODRAFT_516669</name>
</gene>
<dbReference type="InterPro" id="IPR023631">
    <property type="entry name" value="Amidase_dom"/>
</dbReference>
<organism evidence="3 4">
    <name type="scientific">Calocera cornea HHB12733</name>
    <dbReference type="NCBI Taxonomy" id="1353952"/>
    <lineage>
        <taxon>Eukaryota</taxon>
        <taxon>Fungi</taxon>
        <taxon>Dikarya</taxon>
        <taxon>Basidiomycota</taxon>
        <taxon>Agaricomycotina</taxon>
        <taxon>Dacrymycetes</taxon>
        <taxon>Dacrymycetales</taxon>
        <taxon>Dacrymycetaceae</taxon>
        <taxon>Calocera</taxon>
    </lineage>
</organism>
<dbReference type="AlphaFoldDB" id="A0A165GWY1"/>
<dbReference type="InParanoid" id="A0A165GWY1"/>
<feature type="signal peptide" evidence="1">
    <location>
        <begin position="1"/>
        <end position="20"/>
    </location>
</feature>
<dbReference type="STRING" id="1353952.A0A165GWY1"/>
<proteinExistence type="predicted"/>
<reference evidence="3 4" key="1">
    <citation type="journal article" date="2016" name="Mol. Biol. Evol.">
        <title>Comparative Genomics of Early-Diverging Mushroom-Forming Fungi Provides Insights into the Origins of Lignocellulose Decay Capabilities.</title>
        <authorList>
            <person name="Nagy L.G."/>
            <person name="Riley R."/>
            <person name="Tritt A."/>
            <person name="Adam C."/>
            <person name="Daum C."/>
            <person name="Floudas D."/>
            <person name="Sun H."/>
            <person name="Yadav J.S."/>
            <person name="Pangilinan J."/>
            <person name="Larsson K.H."/>
            <person name="Matsuura K."/>
            <person name="Barry K."/>
            <person name="Labutti K."/>
            <person name="Kuo R."/>
            <person name="Ohm R.A."/>
            <person name="Bhattacharya S.S."/>
            <person name="Shirouzu T."/>
            <person name="Yoshinaga Y."/>
            <person name="Martin F.M."/>
            <person name="Grigoriev I.V."/>
            <person name="Hibbett D.S."/>
        </authorList>
    </citation>
    <scope>NUCLEOTIDE SEQUENCE [LARGE SCALE GENOMIC DNA]</scope>
    <source>
        <strain evidence="3 4">HHB12733</strain>
    </source>
</reference>
<name>A0A165GWY1_9BASI</name>